<comment type="caution">
    <text evidence="6">The sequence shown here is derived from an EMBL/GenBank/DDBJ whole genome shotgun (WGS) entry which is preliminary data.</text>
</comment>
<dbReference type="SMART" id="SM00388">
    <property type="entry name" value="HisKA"/>
    <property type="match status" value="1"/>
</dbReference>
<proteinExistence type="predicted"/>
<dbReference type="InterPro" id="IPR003661">
    <property type="entry name" value="HisK_dim/P_dom"/>
</dbReference>
<reference evidence="6 7" key="1">
    <citation type="submission" date="2017-10" db="EMBL/GenBank/DDBJ databases">
        <title>Novel microbial diversity and functional potential in the marine mammal oral microbiome.</title>
        <authorList>
            <person name="Dudek N.K."/>
            <person name="Sun C.L."/>
            <person name="Burstein D."/>
            <person name="Kantor R.S."/>
            <person name="Aliaga Goltsman D.S."/>
            <person name="Bik E.M."/>
            <person name="Thomas B.C."/>
            <person name="Banfield J.F."/>
            <person name="Relman D.A."/>
        </authorList>
    </citation>
    <scope>NUCLEOTIDE SEQUENCE [LARGE SCALE GENOMIC DNA]</scope>
    <source>
        <strain evidence="6">DOLJORAL78_47_202</strain>
    </source>
</reference>
<dbReference type="Pfam" id="PF02518">
    <property type="entry name" value="HATPase_c"/>
    <property type="match status" value="1"/>
</dbReference>
<dbReference type="SMART" id="SM00387">
    <property type="entry name" value="HATPase_c"/>
    <property type="match status" value="1"/>
</dbReference>
<dbReference type="PROSITE" id="PS50109">
    <property type="entry name" value="HIS_KIN"/>
    <property type="match status" value="1"/>
</dbReference>
<evidence type="ECO:0000256" key="3">
    <source>
        <dbReference type="ARBA" id="ARBA00022553"/>
    </source>
</evidence>
<organism evidence="6 7">
    <name type="scientific">Desulfobacter postgatei</name>
    <dbReference type="NCBI Taxonomy" id="2293"/>
    <lineage>
        <taxon>Bacteria</taxon>
        <taxon>Pseudomonadati</taxon>
        <taxon>Thermodesulfobacteriota</taxon>
        <taxon>Desulfobacteria</taxon>
        <taxon>Desulfobacterales</taxon>
        <taxon>Desulfobacteraceae</taxon>
        <taxon>Desulfobacter</taxon>
    </lineage>
</organism>
<keyword evidence="4" id="KW-1133">Transmembrane helix</keyword>
<dbReference type="Gene3D" id="3.30.450.40">
    <property type="match status" value="1"/>
</dbReference>
<dbReference type="InterPro" id="IPR004358">
    <property type="entry name" value="Sig_transdc_His_kin-like_C"/>
</dbReference>
<name>A0A2G6MT33_9BACT</name>
<dbReference type="CDD" id="cd00082">
    <property type="entry name" value="HisKA"/>
    <property type="match status" value="1"/>
</dbReference>
<dbReference type="Gene3D" id="3.30.565.10">
    <property type="entry name" value="Histidine kinase-like ATPase, C-terminal domain"/>
    <property type="match status" value="1"/>
</dbReference>
<comment type="catalytic activity">
    <reaction evidence="1">
        <text>ATP + protein L-histidine = ADP + protein N-phospho-L-histidine.</text>
        <dbReference type="EC" id="2.7.13.3"/>
    </reaction>
</comment>
<dbReference type="InterPro" id="IPR005467">
    <property type="entry name" value="His_kinase_dom"/>
</dbReference>
<dbReference type="SUPFAM" id="SSF47384">
    <property type="entry name" value="Homodimeric domain of signal transducing histidine kinase"/>
    <property type="match status" value="1"/>
</dbReference>
<dbReference type="AlphaFoldDB" id="A0A2G6MT33"/>
<feature type="domain" description="Histidine kinase" evidence="5">
    <location>
        <begin position="469"/>
        <end position="693"/>
    </location>
</feature>
<evidence type="ECO:0000256" key="4">
    <source>
        <dbReference type="SAM" id="Phobius"/>
    </source>
</evidence>
<evidence type="ECO:0000256" key="2">
    <source>
        <dbReference type="ARBA" id="ARBA00012438"/>
    </source>
</evidence>
<dbReference type="SUPFAM" id="SSF55781">
    <property type="entry name" value="GAF domain-like"/>
    <property type="match status" value="1"/>
</dbReference>
<dbReference type="EC" id="2.7.13.3" evidence="2"/>
<evidence type="ECO:0000313" key="7">
    <source>
        <dbReference type="Proteomes" id="UP000231203"/>
    </source>
</evidence>
<dbReference type="Pfam" id="PF01590">
    <property type="entry name" value="GAF"/>
    <property type="match status" value="1"/>
</dbReference>
<dbReference type="InterPro" id="IPR036097">
    <property type="entry name" value="HisK_dim/P_sf"/>
</dbReference>
<dbReference type="GO" id="GO:0000155">
    <property type="term" value="F:phosphorelay sensor kinase activity"/>
    <property type="evidence" value="ECO:0007669"/>
    <property type="project" value="InterPro"/>
</dbReference>
<keyword evidence="4" id="KW-0472">Membrane</keyword>
<gene>
    <name evidence="6" type="ORF">CSA25_01275</name>
</gene>
<dbReference type="SUPFAM" id="SSF55874">
    <property type="entry name" value="ATPase domain of HSP90 chaperone/DNA topoisomerase II/histidine kinase"/>
    <property type="match status" value="1"/>
</dbReference>
<dbReference type="PANTHER" id="PTHR43065:SF42">
    <property type="entry name" value="TWO-COMPONENT SENSOR PPRA"/>
    <property type="match status" value="1"/>
</dbReference>
<keyword evidence="3" id="KW-0597">Phosphoprotein</keyword>
<keyword evidence="6" id="KW-0418">Kinase</keyword>
<keyword evidence="4" id="KW-0812">Transmembrane</keyword>
<protein>
    <recommendedName>
        <fullName evidence="2">histidine kinase</fullName>
        <ecNumber evidence="2">2.7.13.3</ecNumber>
    </recommendedName>
</protein>
<dbReference type="Pfam" id="PF00512">
    <property type="entry name" value="HisKA"/>
    <property type="match status" value="1"/>
</dbReference>
<dbReference type="EMBL" id="PDTI01000012">
    <property type="protein sequence ID" value="PIE63257.1"/>
    <property type="molecule type" value="Genomic_DNA"/>
</dbReference>
<feature type="transmembrane region" description="Helical" evidence="4">
    <location>
        <begin position="192"/>
        <end position="214"/>
    </location>
</feature>
<dbReference type="Gene3D" id="1.10.287.130">
    <property type="match status" value="1"/>
</dbReference>
<dbReference type="InterPro" id="IPR036890">
    <property type="entry name" value="HATPase_C_sf"/>
</dbReference>
<keyword evidence="6" id="KW-0808">Transferase</keyword>
<evidence type="ECO:0000259" key="5">
    <source>
        <dbReference type="PROSITE" id="PS50109"/>
    </source>
</evidence>
<evidence type="ECO:0000313" key="6">
    <source>
        <dbReference type="EMBL" id="PIE63257.1"/>
    </source>
</evidence>
<dbReference type="PRINTS" id="PR00344">
    <property type="entry name" value="BCTRLSENSOR"/>
</dbReference>
<dbReference type="InterPro" id="IPR003594">
    <property type="entry name" value="HATPase_dom"/>
</dbReference>
<evidence type="ECO:0000256" key="1">
    <source>
        <dbReference type="ARBA" id="ARBA00000085"/>
    </source>
</evidence>
<accession>A0A2G6MT33</accession>
<sequence length="698" mass="78612">METAKAKELYSNKILDVYVALIREKYPEIEIENLMDEAGIRNYSKRADNSRGLSREQINRFHERLCMLTDNIRIDREAGRYAVNPECLGKIRSLVMPFAGVRWACRMIKKYAGSLTGNGHYTTRYTGKNKIKVEVTPNEGIKDEPFQCEIRQGCFQGLADVFLHNELIVHHPECMFKGGRVCRYELTWRNSAFSVLAVLSWLAGAAAMVMLIKLWTVPVVANPKDLCLICPALLALGLGWAAQRVKSKAFARSLNGIHTARERMLSQIEINAENSRVLVDIGQVLGIEDPSVCTFDRAAKIVGKKLRYDRLMIMIANDEKTVLSYYGGYGFSEVENLYVANYSISLGGGEAPGEMFYESYTQNKTMLVNDMAWLKRKFPQSEEFVDRIRPRSFFISPIEVDGEPIGIMIAANTMTLRKLDKNDTYLVMGVTQHIAGIYRQQKYEKQHNECKRQIVQLQKMEALGVLAGGIAHDFNNILSPILGYTDLCLSMCPEDDKMLKFLGRVKSATVRAQDLVAQILAFSRQGEKEYIRCHPGPIIKESLKLLRGSVPKNIKIETLVRTDLAPVMADPTQIHQLVMNLCTNAYHAMEEKGGLLTVRMDEIQVDESPLEETRQILPGSYIHLQVVDTGHGMSRAVMDNIFEPYFTTKTIGRGTGMGLPIIKGIIARLKGYIFVDSTEGKGSCFDVYLPQADDNSHL</sequence>
<dbReference type="InterPro" id="IPR029016">
    <property type="entry name" value="GAF-like_dom_sf"/>
</dbReference>
<dbReference type="PANTHER" id="PTHR43065">
    <property type="entry name" value="SENSOR HISTIDINE KINASE"/>
    <property type="match status" value="1"/>
</dbReference>
<dbReference type="Proteomes" id="UP000231203">
    <property type="component" value="Unassembled WGS sequence"/>
</dbReference>
<dbReference type="InterPro" id="IPR003018">
    <property type="entry name" value="GAF"/>
</dbReference>